<protein>
    <submittedName>
        <fullName evidence="2">Uncharacterized protein</fullName>
    </submittedName>
</protein>
<keyword evidence="3" id="KW-1185">Reference proteome</keyword>
<dbReference type="EMBL" id="FOGI01000012">
    <property type="protein sequence ID" value="SES39014.1"/>
    <property type="molecule type" value="Genomic_DNA"/>
</dbReference>
<organism evidence="2 3">
    <name type="scientific">Actinokineospora terrae</name>
    <dbReference type="NCBI Taxonomy" id="155974"/>
    <lineage>
        <taxon>Bacteria</taxon>
        <taxon>Bacillati</taxon>
        <taxon>Actinomycetota</taxon>
        <taxon>Actinomycetes</taxon>
        <taxon>Pseudonocardiales</taxon>
        <taxon>Pseudonocardiaceae</taxon>
        <taxon>Actinokineospora</taxon>
    </lineage>
</organism>
<dbReference type="STRING" id="155974.SAMN04487818_11214"/>
<keyword evidence="1" id="KW-0175">Coiled coil</keyword>
<evidence type="ECO:0000256" key="1">
    <source>
        <dbReference type="SAM" id="Coils"/>
    </source>
</evidence>
<name>A0A1H9WYU5_9PSEU</name>
<sequence>MATTDDIGSIGAAVGEFAALAARGGFAVNDHGGQSLLTAIRNMVAWVDDNMMDLRQLDQTAKLGTSTNAEVMKPYLRQVASDSAGFLTQLDQLRVSLLDAEAAIRQAMANYQSVDQQVAGQLS</sequence>
<dbReference type="Proteomes" id="UP000199051">
    <property type="component" value="Unassembled WGS sequence"/>
</dbReference>
<feature type="coiled-coil region" evidence="1">
    <location>
        <begin position="90"/>
        <end position="117"/>
    </location>
</feature>
<reference evidence="3" key="1">
    <citation type="submission" date="2016-10" db="EMBL/GenBank/DDBJ databases">
        <authorList>
            <person name="Varghese N."/>
            <person name="Submissions S."/>
        </authorList>
    </citation>
    <scope>NUCLEOTIDE SEQUENCE [LARGE SCALE GENOMIC DNA]</scope>
    <source>
        <strain evidence="3">DSM 44260</strain>
    </source>
</reference>
<dbReference type="AlphaFoldDB" id="A0A1H9WYU5"/>
<evidence type="ECO:0000313" key="2">
    <source>
        <dbReference type="EMBL" id="SES39014.1"/>
    </source>
</evidence>
<gene>
    <name evidence="2" type="ORF">SAMN04487818_11214</name>
</gene>
<proteinExistence type="predicted"/>
<dbReference type="RefSeq" id="WP_245782656.1">
    <property type="nucleotide sequence ID" value="NZ_FOGI01000012.1"/>
</dbReference>
<accession>A0A1H9WYU5</accession>
<evidence type="ECO:0000313" key="3">
    <source>
        <dbReference type="Proteomes" id="UP000199051"/>
    </source>
</evidence>